<protein>
    <recommendedName>
        <fullName evidence="3">Carboxylic ester hydrolase</fullName>
        <ecNumber evidence="3">3.1.1.-</ecNumber>
    </recommendedName>
</protein>
<comment type="similarity">
    <text evidence="1 3">Belongs to the type-B carboxylesterase/lipase family.</text>
</comment>
<keyword evidence="2 3" id="KW-0378">Hydrolase</keyword>
<accession>A0A507B5N1</accession>
<dbReference type="STRING" id="1093900.A0A507B5N1"/>
<dbReference type="PANTHER" id="PTHR43918:SF4">
    <property type="entry name" value="CARBOXYLIC ESTER HYDROLASE"/>
    <property type="match status" value="1"/>
</dbReference>
<dbReference type="InterPro" id="IPR019826">
    <property type="entry name" value="Carboxylesterase_B_AS"/>
</dbReference>
<feature type="signal peptide" evidence="3">
    <location>
        <begin position="1"/>
        <end position="24"/>
    </location>
</feature>
<dbReference type="SUPFAM" id="SSF53474">
    <property type="entry name" value="alpha/beta-Hydrolases"/>
    <property type="match status" value="1"/>
</dbReference>
<dbReference type="Proteomes" id="UP000319257">
    <property type="component" value="Unassembled WGS sequence"/>
</dbReference>
<feature type="region of interest" description="Disordered" evidence="4">
    <location>
        <begin position="470"/>
        <end position="501"/>
    </location>
</feature>
<comment type="caution">
    <text evidence="6">The sequence shown here is derived from an EMBL/GenBank/DDBJ whole genome shotgun (WGS) entry which is preliminary data.</text>
</comment>
<dbReference type="GeneID" id="41974491"/>
<dbReference type="PROSITE" id="PS00122">
    <property type="entry name" value="CARBOXYLESTERASE_B_1"/>
    <property type="match status" value="1"/>
</dbReference>
<dbReference type="PROSITE" id="PS00941">
    <property type="entry name" value="CARBOXYLESTERASE_B_2"/>
    <property type="match status" value="1"/>
</dbReference>
<dbReference type="Pfam" id="PF00135">
    <property type="entry name" value="COesterase"/>
    <property type="match status" value="1"/>
</dbReference>
<evidence type="ECO:0000313" key="7">
    <source>
        <dbReference type="Proteomes" id="UP000319257"/>
    </source>
</evidence>
<dbReference type="InterPro" id="IPR029058">
    <property type="entry name" value="AB_hydrolase_fold"/>
</dbReference>
<feature type="chain" id="PRO_5021442164" description="Carboxylic ester hydrolase" evidence="3">
    <location>
        <begin position="25"/>
        <end position="501"/>
    </location>
</feature>
<gene>
    <name evidence="6" type="ORF">E0L32_007044</name>
</gene>
<dbReference type="Gene3D" id="3.40.50.1820">
    <property type="entry name" value="alpha/beta hydrolase"/>
    <property type="match status" value="2"/>
</dbReference>
<keyword evidence="3" id="KW-0732">Signal</keyword>
<name>A0A507B5N1_9PEZI</name>
<dbReference type="InterPro" id="IPR002018">
    <property type="entry name" value="CarbesteraseB"/>
</dbReference>
<feature type="domain" description="Carboxylesterase type B" evidence="5">
    <location>
        <begin position="28"/>
        <end position="354"/>
    </location>
</feature>
<evidence type="ECO:0000256" key="1">
    <source>
        <dbReference type="ARBA" id="ARBA00005964"/>
    </source>
</evidence>
<dbReference type="AlphaFoldDB" id="A0A507B5N1"/>
<sequence length="501" mass="53373">MLTHCSDAVAYGLLLLSSFQAASADAPLQVQTSSGSLTGFINCTAPSVRQFLGVPFALPPTGKLRFEPPVKVTDNGPLQVKAFKPSCMQSVSGPVNTSDPNTDVYAIMPQFGINGGISEDCLYLNVYAPLNPTTPSLPVIVWPVPLFQIYGGGFTNGGANVLYQIPDKWVQRTQGHVVVTMNYRLGVFGYPSAPGQMKNVGLMDQRMVVEWVRDNIAAFGGDPARISLMGQSAGSASVNFYAYSYVDDPIVAGFIGHSGAASILTSTDASGSNFNTLADSVGCGKLSAAAELQCMQNVDAAKLQAAAESNRSRSFFPYADNITAPANPADRLAKGLVAKKPFLMGNTDNEGGGLSTIGGMTPEARRFGLSGLACPVIDEANQRFQHGYVTYRYLYAGNFSNISPLPWIGACHSCDLPLAFGTHYEYDNTHTGLKSTDLEWGTSFAMEGMLKSPTQTGSVAAHCVDVNMQVSGSRSPPTRTKVRGIRITPGRNTTRTRQALR</sequence>
<dbReference type="PANTHER" id="PTHR43918">
    <property type="entry name" value="ACETYLCHOLINESTERASE"/>
    <property type="match status" value="1"/>
</dbReference>
<organism evidence="6 7">
    <name type="scientific">Thyridium curvatum</name>
    <dbReference type="NCBI Taxonomy" id="1093900"/>
    <lineage>
        <taxon>Eukaryota</taxon>
        <taxon>Fungi</taxon>
        <taxon>Dikarya</taxon>
        <taxon>Ascomycota</taxon>
        <taxon>Pezizomycotina</taxon>
        <taxon>Sordariomycetes</taxon>
        <taxon>Sordariomycetidae</taxon>
        <taxon>Thyridiales</taxon>
        <taxon>Thyridiaceae</taxon>
        <taxon>Thyridium</taxon>
    </lineage>
</organism>
<proteinExistence type="inferred from homology"/>
<evidence type="ECO:0000256" key="3">
    <source>
        <dbReference type="RuleBase" id="RU361235"/>
    </source>
</evidence>
<feature type="compositionally biased region" description="Polar residues" evidence="4">
    <location>
        <begin position="490"/>
        <end position="501"/>
    </location>
</feature>
<dbReference type="EMBL" id="SKBQ01000042">
    <property type="protein sequence ID" value="TPX12158.1"/>
    <property type="molecule type" value="Genomic_DNA"/>
</dbReference>
<dbReference type="InterPro" id="IPR050654">
    <property type="entry name" value="AChE-related_enzymes"/>
</dbReference>
<dbReference type="InterPro" id="IPR019819">
    <property type="entry name" value="Carboxylesterase_B_CS"/>
</dbReference>
<evidence type="ECO:0000256" key="4">
    <source>
        <dbReference type="SAM" id="MobiDB-lite"/>
    </source>
</evidence>
<dbReference type="OrthoDB" id="408631at2759"/>
<evidence type="ECO:0000256" key="2">
    <source>
        <dbReference type="ARBA" id="ARBA00022801"/>
    </source>
</evidence>
<dbReference type="InParanoid" id="A0A507B5N1"/>
<reference evidence="6 7" key="1">
    <citation type="submission" date="2019-06" db="EMBL/GenBank/DDBJ databases">
        <title>Draft genome sequence of the filamentous fungus Phialemoniopsis curvata isolated from diesel fuel.</title>
        <authorList>
            <person name="Varaljay V.A."/>
            <person name="Lyon W.J."/>
            <person name="Crouch A.L."/>
            <person name="Drake C.E."/>
            <person name="Hollomon J.M."/>
            <person name="Nadeau L.J."/>
            <person name="Nunn H.S."/>
            <person name="Stevenson B.S."/>
            <person name="Bojanowski C.L."/>
            <person name="Crookes-Goodson W.J."/>
        </authorList>
    </citation>
    <scope>NUCLEOTIDE SEQUENCE [LARGE SCALE GENOMIC DNA]</scope>
    <source>
        <strain evidence="6 7">D216</strain>
    </source>
</reference>
<evidence type="ECO:0000259" key="5">
    <source>
        <dbReference type="Pfam" id="PF00135"/>
    </source>
</evidence>
<keyword evidence="7" id="KW-1185">Reference proteome</keyword>
<dbReference type="EC" id="3.1.1.-" evidence="3"/>
<dbReference type="GO" id="GO:0052689">
    <property type="term" value="F:carboxylic ester hydrolase activity"/>
    <property type="evidence" value="ECO:0007669"/>
    <property type="project" value="TreeGrafter"/>
</dbReference>
<dbReference type="RefSeq" id="XP_030993869.1">
    <property type="nucleotide sequence ID" value="XM_031141744.1"/>
</dbReference>
<evidence type="ECO:0000313" key="6">
    <source>
        <dbReference type="EMBL" id="TPX12158.1"/>
    </source>
</evidence>